<organism evidence="7">
    <name type="scientific">Hymenolepis diminuta</name>
    <name type="common">Rat tapeworm</name>
    <dbReference type="NCBI Taxonomy" id="6216"/>
    <lineage>
        <taxon>Eukaryota</taxon>
        <taxon>Metazoa</taxon>
        <taxon>Spiralia</taxon>
        <taxon>Lophotrochozoa</taxon>
        <taxon>Platyhelminthes</taxon>
        <taxon>Cestoda</taxon>
        <taxon>Eucestoda</taxon>
        <taxon>Cyclophyllidea</taxon>
        <taxon>Hymenolepididae</taxon>
        <taxon>Hymenolepis</taxon>
    </lineage>
</organism>
<dbReference type="Proteomes" id="UP000321570">
    <property type="component" value="Unassembled WGS sequence"/>
</dbReference>
<sequence length="167" mass="19058">MFFRQTSRLIPRNPLRNLFTSSRLLKKEIKRVEDGKSVVYEGVPCKSERTANLLDMTGLGDPRIKDPIIRLDLKLRHTDVLILSQFLRPDGTILPREVSGLTKATQLHVEMLIERAQNAGLLPISIDADGKHTYKIRGPHVKNVYYDTDIIGIPRFSKIIPTYKPPM</sequence>
<dbReference type="EMBL" id="UYSG01011432">
    <property type="protein sequence ID" value="VDL62307.1"/>
    <property type="molecule type" value="Genomic_DNA"/>
</dbReference>
<dbReference type="GO" id="GO:0003735">
    <property type="term" value="F:structural constituent of ribosome"/>
    <property type="evidence" value="ECO:0007669"/>
    <property type="project" value="InterPro"/>
</dbReference>
<dbReference type="GO" id="GO:0005763">
    <property type="term" value="C:mitochondrial small ribosomal subunit"/>
    <property type="evidence" value="ECO:0007669"/>
    <property type="project" value="TreeGrafter"/>
</dbReference>
<dbReference type="EMBL" id="CABIJS010000399">
    <property type="protein sequence ID" value="VUZ50769.1"/>
    <property type="molecule type" value="Genomic_DNA"/>
</dbReference>
<gene>
    <name evidence="3" type="ORF">HDID_LOCUS9888</name>
    <name evidence="4" type="ORF">WMSIL1_LOCUS9605</name>
</gene>
<name>A0A0R3SW68_HYMDI</name>
<dbReference type="OrthoDB" id="10054543at2759"/>
<dbReference type="SUPFAM" id="SSF46911">
    <property type="entry name" value="Ribosomal protein S18"/>
    <property type="match status" value="1"/>
</dbReference>
<accession>A0A0R3SW68</accession>
<reference evidence="7" key="1">
    <citation type="submission" date="2017-02" db="UniProtKB">
        <authorList>
            <consortium name="WormBaseParasite"/>
        </authorList>
    </citation>
    <scope>IDENTIFICATION</scope>
</reference>
<evidence type="ECO:0000313" key="6">
    <source>
        <dbReference type="Proteomes" id="UP000321570"/>
    </source>
</evidence>
<dbReference type="InterPro" id="IPR001648">
    <property type="entry name" value="Ribosomal_bS18"/>
</dbReference>
<dbReference type="WBParaSite" id="HDID_0000989001-mRNA-1">
    <property type="protein sequence ID" value="HDID_0000989001-mRNA-1"/>
    <property type="gene ID" value="HDID_0000989001"/>
</dbReference>
<dbReference type="GO" id="GO:0032543">
    <property type="term" value="P:mitochondrial translation"/>
    <property type="evidence" value="ECO:0007669"/>
    <property type="project" value="TreeGrafter"/>
</dbReference>
<reference evidence="4 6" key="3">
    <citation type="submission" date="2019-07" db="EMBL/GenBank/DDBJ databases">
        <authorList>
            <person name="Jastrzebski P J."/>
            <person name="Paukszto L."/>
            <person name="Jastrzebski P J."/>
        </authorList>
    </citation>
    <scope>NUCLEOTIDE SEQUENCE [LARGE SCALE GENOMIC DNA]</scope>
    <source>
        <strain evidence="4 6">WMS-il1</strain>
    </source>
</reference>
<keyword evidence="1" id="KW-0689">Ribosomal protein</keyword>
<dbReference type="Gene3D" id="4.10.640.10">
    <property type="entry name" value="Ribosomal protein S18"/>
    <property type="match status" value="1"/>
</dbReference>
<dbReference type="InterPro" id="IPR036870">
    <property type="entry name" value="Ribosomal_bS18_sf"/>
</dbReference>
<protein>
    <submittedName>
        <fullName evidence="7">Ribosomal protein S18</fullName>
    </submittedName>
</protein>
<dbReference type="Pfam" id="PF01084">
    <property type="entry name" value="Ribosomal_S18"/>
    <property type="match status" value="1"/>
</dbReference>
<proteinExistence type="predicted"/>
<evidence type="ECO:0000313" key="7">
    <source>
        <dbReference type="WBParaSite" id="HDID_0000989001-mRNA-1"/>
    </source>
</evidence>
<keyword evidence="2" id="KW-0687">Ribonucleoprotein</keyword>
<dbReference type="STRING" id="6216.A0A0R3SW68"/>
<evidence type="ECO:0000256" key="2">
    <source>
        <dbReference type="ARBA" id="ARBA00023274"/>
    </source>
</evidence>
<evidence type="ECO:0000256" key="1">
    <source>
        <dbReference type="ARBA" id="ARBA00022980"/>
    </source>
</evidence>
<dbReference type="GO" id="GO:0070181">
    <property type="term" value="F:small ribosomal subunit rRNA binding"/>
    <property type="evidence" value="ECO:0007669"/>
    <property type="project" value="TreeGrafter"/>
</dbReference>
<dbReference type="AlphaFoldDB" id="A0A0R3SW68"/>
<reference evidence="3 5" key="2">
    <citation type="submission" date="2018-11" db="EMBL/GenBank/DDBJ databases">
        <authorList>
            <consortium name="Pathogen Informatics"/>
        </authorList>
    </citation>
    <scope>NUCLEOTIDE SEQUENCE [LARGE SCALE GENOMIC DNA]</scope>
</reference>
<evidence type="ECO:0000313" key="5">
    <source>
        <dbReference type="Proteomes" id="UP000274504"/>
    </source>
</evidence>
<evidence type="ECO:0000313" key="4">
    <source>
        <dbReference type="EMBL" id="VUZ50769.1"/>
    </source>
</evidence>
<dbReference type="Proteomes" id="UP000274504">
    <property type="component" value="Unassembled WGS sequence"/>
</dbReference>
<evidence type="ECO:0000313" key="3">
    <source>
        <dbReference type="EMBL" id="VDL62307.1"/>
    </source>
</evidence>
<keyword evidence="6" id="KW-1185">Reference proteome</keyword>
<dbReference type="PANTHER" id="PTHR13479:SF66">
    <property type="entry name" value="LARGE RIBOSOMAL SUBUNIT PROTEIN ML66"/>
    <property type="match status" value="1"/>
</dbReference>
<dbReference type="PANTHER" id="PTHR13479">
    <property type="entry name" value="30S RIBOSOMAL PROTEIN S18"/>
    <property type="match status" value="1"/>
</dbReference>